<proteinExistence type="predicted"/>
<dbReference type="NCBIfam" id="TIGR00254">
    <property type="entry name" value="GGDEF"/>
    <property type="match status" value="1"/>
</dbReference>
<dbReference type="RefSeq" id="WP_284052965.1">
    <property type="nucleotide sequence ID" value="NZ_JAGRQC010000001.1"/>
</dbReference>
<dbReference type="EMBL" id="JAGRQC010000001">
    <property type="protein sequence ID" value="MBR0551698.1"/>
    <property type="molecule type" value="Genomic_DNA"/>
</dbReference>
<dbReference type="InterPro" id="IPR035919">
    <property type="entry name" value="EAL_sf"/>
</dbReference>
<dbReference type="Gene3D" id="3.30.70.270">
    <property type="match status" value="1"/>
</dbReference>
<dbReference type="SUPFAM" id="SSF52172">
    <property type="entry name" value="CheY-like"/>
    <property type="match status" value="1"/>
</dbReference>
<dbReference type="Pfam" id="PF00563">
    <property type="entry name" value="EAL"/>
    <property type="match status" value="1"/>
</dbReference>
<dbReference type="PROSITE" id="PS50887">
    <property type="entry name" value="GGDEF"/>
    <property type="match status" value="1"/>
</dbReference>
<evidence type="ECO:0000259" key="1">
    <source>
        <dbReference type="PROSITE" id="PS50883"/>
    </source>
</evidence>
<name>A0A8T4I9K8_9SPHN</name>
<dbReference type="Proteomes" id="UP000676996">
    <property type="component" value="Unassembled WGS sequence"/>
</dbReference>
<dbReference type="PANTHER" id="PTHR33121:SF70">
    <property type="entry name" value="SIGNALING PROTEIN YKOW"/>
    <property type="match status" value="1"/>
</dbReference>
<dbReference type="InterPro" id="IPR043128">
    <property type="entry name" value="Rev_trsase/Diguanyl_cyclase"/>
</dbReference>
<dbReference type="InterPro" id="IPR011006">
    <property type="entry name" value="CheY-like_superfamily"/>
</dbReference>
<dbReference type="InterPro" id="IPR000160">
    <property type="entry name" value="GGDEF_dom"/>
</dbReference>
<dbReference type="SUPFAM" id="SSF55073">
    <property type="entry name" value="Nucleotide cyclase"/>
    <property type="match status" value="1"/>
</dbReference>
<dbReference type="GO" id="GO:0071111">
    <property type="term" value="F:cyclic-guanylate-specific phosphodiesterase activity"/>
    <property type="evidence" value="ECO:0007669"/>
    <property type="project" value="InterPro"/>
</dbReference>
<dbReference type="AlphaFoldDB" id="A0A8T4I9K8"/>
<accession>A0A8T4I9K8</accession>
<evidence type="ECO:0000313" key="4">
    <source>
        <dbReference type="Proteomes" id="UP000676996"/>
    </source>
</evidence>
<dbReference type="Pfam" id="PF00990">
    <property type="entry name" value="GGDEF"/>
    <property type="match status" value="1"/>
</dbReference>
<dbReference type="InterPro" id="IPR001633">
    <property type="entry name" value="EAL_dom"/>
</dbReference>
<dbReference type="PANTHER" id="PTHR33121">
    <property type="entry name" value="CYCLIC DI-GMP PHOSPHODIESTERASE PDEF"/>
    <property type="match status" value="1"/>
</dbReference>
<dbReference type="CDD" id="cd01948">
    <property type="entry name" value="EAL"/>
    <property type="match status" value="1"/>
</dbReference>
<comment type="caution">
    <text evidence="3">The sequence shown here is derived from an EMBL/GenBank/DDBJ whole genome shotgun (WGS) entry which is preliminary data.</text>
</comment>
<dbReference type="PROSITE" id="PS50883">
    <property type="entry name" value="EAL"/>
    <property type="match status" value="1"/>
</dbReference>
<dbReference type="InterPro" id="IPR029787">
    <property type="entry name" value="Nucleotide_cyclase"/>
</dbReference>
<feature type="domain" description="EAL" evidence="1">
    <location>
        <begin position="411"/>
        <end position="664"/>
    </location>
</feature>
<keyword evidence="4" id="KW-1185">Reference proteome</keyword>
<dbReference type="SMART" id="SM00052">
    <property type="entry name" value="EAL"/>
    <property type="match status" value="1"/>
</dbReference>
<feature type="domain" description="GGDEF" evidence="2">
    <location>
        <begin position="274"/>
        <end position="408"/>
    </location>
</feature>
<dbReference type="Gene3D" id="3.40.50.2300">
    <property type="match status" value="1"/>
</dbReference>
<reference evidence="3" key="1">
    <citation type="submission" date="2021-04" db="EMBL/GenBank/DDBJ databases">
        <title>Ouciella asimina sp. nov., isolated from the surface seawater in the hydrothermal field of Okinawa Trough.</title>
        <authorList>
            <person name="Shuang W."/>
        </authorList>
    </citation>
    <scope>NUCLEOTIDE SEQUENCE</scope>
    <source>
        <strain evidence="3">LXI357</strain>
    </source>
</reference>
<dbReference type="Gene3D" id="3.20.20.450">
    <property type="entry name" value="EAL domain"/>
    <property type="match status" value="1"/>
</dbReference>
<gene>
    <name evidence="3" type="ORF">J7S20_04165</name>
</gene>
<dbReference type="SUPFAM" id="SSF141868">
    <property type="entry name" value="EAL domain-like"/>
    <property type="match status" value="1"/>
</dbReference>
<organism evidence="3 4">
    <name type="scientific">Stakelama marina</name>
    <dbReference type="NCBI Taxonomy" id="2826939"/>
    <lineage>
        <taxon>Bacteria</taxon>
        <taxon>Pseudomonadati</taxon>
        <taxon>Pseudomonadota</taxon>
        <taxon>Alphaproteobacteria</taxon>
        <taxon>Sphingomonadales</taxon>
        <taxon>Sphingomonadaceae</taxon>
        <taxon>Stakelama</taxon>
    </lineage>
</organism>
<dbReference type="SMART" id="SM00267">
    <property type="entry name" value="GGDEF"/>
    <property type="match status" value="1"/>
</dbReference>
<evidence type="ECO:0000313" key="3">
    <source>
        <dbReference type="EMBL" id="MBR0551698.1"/>
    </source>
</evidence>
<dbReference type="CDD" id="cd01949">
    <property type="entry name" value="GGDEF"/>
    <property type="match status" value="1"/>
</dbReference>
<sequence>MNETEANGGAAAPVFILSFRQRDELAATLARAGWRVVAARRSDGVERRWLASGASVVIVDARGALDPGLAATEALSGLVEAQGGVLLVMVSRNQTDRLGDFLSAGATQFLTSPVSEAELVYAVRFAEARARRRANAWLGGEADAIDVLGWRYDPARRQVEYTPAICSAIEAPEAEPLRMALHRIAPNDRQLALSALRHLRSGAVTTAFAHEMPGMGRVVQHLQRDPQNGRVDALVEALGEAPDARMAIRDALTGARDAEGARHWLNRRLAARGRPVSVILIGLSRFALVNTTYGRAAGDALLRAVSRRVQDVVREDFGRDALVARMGGSDFLVASEAEHARVEVAAAQLQEALARPFATSGGDAPLGAEVVSVTSQAEDDATSLLRRASEALVEARHSGTQSFPPGVHVAIDQLAVDLRGALEQDEIEILFQPQVEIASAAITGVEALARWRHPKLGELGAEMLFASADRAGLGIAVSEHVQRVALEVAAGWPAALRKLRLSVNITAQDVGRQGFVDALLGRIDASGFPRARLTVEITESGLMSELGEAAQLLAALRTAGCRVAIDDFGTGYSSLAYLKALPLDYLKIDKKLSQDITGTVRDRVVVRGVIDMARSLGLAVIAEGVETEEQLDLLAKEGCQYFQGYLCAEPLTVAALTELVGEGA</sequence>
<evidence type="ECO:0000259" key="2">
    <source>
        <dbReference type="PROSITE" id="PS50887"/>
    </source>
</evidence>
<protein>
    <submittedName>
        <fullName evidence="3">EAL domain-containing protein</fullName>
    </submittedName>
</protein>
<dbReference type="InterPro" id="IPR050706">
    <property type="entry name" value="Cyclic-di-GMP_PDE-like"/>
</dbReference>